<dbReference type="InterPro" id="IPR011055">
    <property type="entry name" value="Dup_hybrid_motif"/>
</dbReference>
<dbReference type="CDD" id="cd12797">
    <property type="entry name" value="M23_peptidase"/>
    <property type="match status" value="1"/>
</dbReference>
<feature type="region of interest" description="Disordered" evidence="1">
    <location>
        <begin position="1"/>
        <end position="35"/>
    </location>
</feature>
<protein>
    <submittedName>
        <fullName evidence="3">M23 family metallopeptidase</fullName>
    </submittedName>
</protein>
<evidence type="ECO:0000259" key="2">
    <source>
        <dbReference type="Pfam" id="PF01551"/>
    </source>
</evidence>
<comment type="caution">
    <text evidence="3">The sequence shown here is derived from an EMBL/GenBank/DDBJ whole genome shotgun (WGS) entry which is preliminary data.</text>
</comment>
<organism evidence="3 4">
    <name type="scientific">Nocardioides glacieisoli</name>
    <dbReference type="NCBI Taxonomy" id="1168730"/>
    <lineage>
        <taxon>Bacteria</taxon>
        <taxon>Bacillati</taxon>
        <taxon>Actinomycetota</taxon>
        <taxon>Actinomycetes</taxon>
        <taxon>Propionibacteriales</taxon>
        <taxon>Nocardioidaceae</taxon>
        <taxon>Nocardioides</taxon>
    </lineage>
</organism>
<dbReference type="PANTHER" id="PTHR21666:SF270">
    <property type="entry name" value="MUREIN HYDROLASE ACTIVATOR ENVC"/>
    <property type="match status" value="1"/>
</dbReference>
<dbReference type="SUPFAM" id="SSF51261">
    <property type="entry name" value="Duplicated hybrid motif"/>
    <property type="match status" value="1"/>
</dbReference>
<sequence>MESTHPTRRTVTSSGPSGPFARKAHAPNGTPTEDRNLNLWGASSVFLPRRAGVAVAVVAVAASLNLAAPRADAAVRDTVVRETSRPADAVELARQVHERQQSLSSLFRRADARDRALVGRKAVLAQYGYHGDPAEVVAVLPLASYSVSAGFGLTGPLWEAEHGGQDFGSYVGDQIVAVAAGVVTEIAYAGPYGLRTIVTLPDGTEVWYCHQDDVSVYTGQAVDVADPIGTVGSTGNSTGPHLHLEVRPAAGSPIDPMDWLRASGLAP</sequence>
<gene>
    <name evidence="3" type="ORF">EUA06_09930</name>
</gene>
<dbReference type="EMBL" id="SDWS01000004">
    <property type="protein sequence ID" value="RYB90614.1"/>
    <property type="molecule type" value="Genomic_DNA"/>
</dbReference>
<dbReference type="GO" id="GO:0004222">
    <property type="term" value="F:metalloendopeptidase activity"/>
    <property type="evidence" value="ECO:0007669"/>
    <property type="project" value="TreeGrafter"/>
</dbReference>
<dbReference type="Pfam" id="PF01551">
    <property type="entry name" value="Peptidase_M23"/>
    <property type="match status" value="1"/>
</dbReference>
<reference evidence="3 4" key="1">
    <citation type="submission" date="2019-01" db="EMBL/GenBank/DDBJ databases">
        <title>Novel species of Nocardioides.</title>
        <authorList>
            <person name="Liu Q."/>
            <person name="Xin Y.-H."/>
        </authorList>
    </citation>
    <scope>NUCLEOTIDE SEQUENCE [LARGE SCALE GENOMIC DNA]</scope>
    <source>
        <strain evidence="3 4">HLT3-15</strain>
    </source>
</reference>
<dbReference type="Gene3D" id="2.70.70.10">
    <property type="entry name" value="Glucose Permease (Domain IIA)"/>
    <property type="match status" value="1"/>
</dbReference>
<dbReference type="PANTHER" id="PTHR21666">
    <property type="entry name" value="PEPTIDASE-RELATED"/>
    <property type="match status" value="1"/>
</dbReference>
<dbReference type="OrthoDB" id="1099523at2"/>
<evidence type="ECO:0000313" key="4">
    <source>
        <dbReference type="Proteomes" id="UP000291838"/>
    </source>
</evidence>
<evidence type="ECO:0000256" key="1">
    <source>
        <dbReference type="SAM" id="MobiDB-lite"/>
    </source>
</evidence>
<name>A0A4Q2RRW0_9ACTN</name>
<dbReference type="Proteomes" id="UP000291838">
    <property type="component" value="Unassembled WGS sequence"/>
</dbReference>
<dbReference type="InterPro" id="IPR016047">
    <property type="entry name" value="M23ase_b-sheet_dom"/>
</dbReference>
<keyword evidence="4" id="KW-1185">Reference proteome</keyword>
<dbReference type="InterPro" id="IPR050570">
    <property type="entry name" value="Cell_wall_metabolism_enzyme"/>
</dbReference>
<feature type="compositionally biased region" description="Polar residues" evidence="1">
    <location>
        <begin position="1"/>
        <end position="16"/>
    </location>
</feature>
<proteinExistence type="predicted"/>
<feature type="domain" description="M23ase beta-sheet core" evidence="2">
    <location>
        <begin position="161"/>
        <end position="256"/>
    </location>
</feature>
<dbReference type="AlphaFoldDB" id="A0A4Q2RRW0"/>
<accession>A0A4Q2RRW0</accession>
<evidence type="ECO:0000313" key="3">
    <source>
        <dbReference type="EMBL" id="RYB90614.1"/>
    </source>
</evidence>